<feature type="transmembrane region" description="Helical" evidence="6">
    <location>
        <begin position="6"/>
        <end position="29"/>
    </location>
</feature>
<dbReference type="GO" id="GO:0005886">
    <property type="term" value="C:plasma membrane"/>
    <property type="evidence" value="ECO:0007669"/>
    <property type="project" value="UniProtKB-SubCell"/>
</dbReference>
<dbReference type="GO" id="GO:0015171">
    <property type="term" value="F:amino acid transmembrane transporter activity"/>
    <property type="evidence" value="ECO:0007669"/>
    <property type="project" value="TreeGrafter"/>
</dbReference>
<name>A0A3B9QS19_9CORY</name>
<evidence type="ECO:0000313" key="7">
    <source>
        <dbReference type="EMBL" id="HAF71781.1"/>
    </source>
</evidence>
<evidence type="ECO:0000256" key="1">
    <source>
        <dbReference type="ARBA" id="ARBA00004651"/>
    </source>
</evidence>
<accession>A0A3B9QS19</accession>
<keyword evidence="3 6" id="KW-0812">Transmembrane</keyword>
<gene>
    <name evidence="7" type="ORF">DCL06_01410</name>
</gene>
<protein>
    <submittedName>
        <fullName evidence="7">LysE family translocator</fullName>
    </submittedName>
</protein>
<dbReference type="PANTHER" id="PTHR30086:SF20">
    <property type="entry name" value="ARGININE EXPORTER PROTEIN ARGO-RELATED"/>
    <property type="match status" value="1"/>
</dbReference>
<evidence type="ECO:0000256" key="4">
    <source>
        <dbReference type="ARBA" id="ARBA00022989"/>
    </source>
</evidence>
<dbReference type="Pfam" id="PF01810">
    <property type="entry name" value="LysE"/>
    <property type="match status" value="1"/>
</dbReference>
<evidence type="ECO:0000256" key="2">
    <source>
        <dbReference type="ARBA" id="ARBA00022475"/>
    </source>
</evidence>
<keyword evidence="2" id="KW-1003">Cell membrane</keyword>
<dbReference type="EMBL" id="DMDD01000040">
    <property type="protein sequence ID" value="HAF71781.1"/>
    <property type="molecule type" value="Genomic_DNA"/>
</dbReference>
<feature type="transmembrane region" description="Helical" evidence="6">
    <location>
        <begin position="153"/>
        <end position="172"/>
    </location>
</feature>
<dbReference type="Proteomes" id="UP000260925">
    <property type="component" value="Unassembled WGS sequence"/>
</dbReference>
<keyword evidence="5 6" id="KW-0472">Membrane</keyword>
<dbReference type="InterPro" id="IPR001123">
    <property type="entry name" value="LeuE-type"/>
</dbReference>
<comment type="subcellular location">
    <subcellularLocation>
        <location evidence="1">Cell membrane</location>
        <topology evidence="1">Multi-pass membrane protein</topology>
    </subcellularLocation>
</comment>
<dbReference type="AlphaFoldDB" id="A0A3B9QS19"/>
<keyword evidence="4 6" id="KW-1133">Transmembrane helix</keyword>
<evidence type="ECO:0000256" key="3">
    <source>
        <dbReference type="ARBA" id="ARBA00022692"/>
    </source>
</evidence>
<sequence length="210" mass="21836">MIDITQLGALVLACVVLIAVPGPSVLFVVGRALSHGREIAMLTAVGNAVGCYSAGVLVAVGLGPLLERWDLLFQLFKWAGVLFLIWIGVQAVRHAGPVGEGVADRVTGKTSRWKAVRAGALVGFTNPKNLIMFTVVVPQFINQDAGNLPLQMILLGLVPLTVGLICDSAWALTAAKARGWITGSVKRMTTAQRAGGLSVIAVGASVAVTS</sequence>
<evidence type="ECO:0000256" key="6">
    <source>
        <dbReference type="SAM" id="Phobius"/>
    </source>
</evidence>
<dbReference type="PANTHER" id="PTHR30086">
    <property type="entry name" value="ARGININE EXPORTER PROTEIN ARGO"/>
    <property type="match status" value="1"/>
</dbReference>
<evidence type="ECO:0000313" key="8">
    <source>
        <dbReference type="Proteomes" id="UP000260925"/>
    </source>
</evidence>
<dbReference type="PIRSF" id="PIRSF006324">
    <property type="entry name" value="LeuE"/>
    <property type="match status" value="1"/>
</dbReference>
<feature type="transmembrane region" description="Helical" evidence="6">
    <location>
        <begin position="41"/>
        <end position="65"/>
    </location>
</feature>
<feature type="transmembrane region" description="Helical" evidence="6">
    <location>
        <begin position="71"/>
        <end position="89"/>
    </location>
</feature>
<evidence type="ECO:0000256" key="5">
    <source>
        <dbReference type="ARBA" id="ARBA00023136"/>
    </source>
</evidence>
<organism evidence="7 8">
    <name type="scientific">Corynebacterium variabile</name>
    <dbReference type="NCBI Taxonomy" id="1727"/>
    <lineage>
        <taxon>Bacteria</taxon>
        <taxon>Bacillati</taxon>
        <taxon>Actinomycetota</taxon>
        <taxon>Actinomycetes</taxon>
        <taxon>Mycobacteriales</taxon>
        <taxon>Corynebacteriaceae</taxon>
        <taxon>Corynebacterium</taxon>
    </lineage>
</organism>
<comment type="caution">
    <text evidence="7">The sequence shown here is derived from an EMBL/GenBank/DDBJ whole genome shotgun (WGS) entry which is preliminary data.</text>
</comment>
<reference evidence="7 8" key="1">
    <citation type="journal article" date="2018" name="Nat. Biotechnol.">
        <title>A standardized bacterial taxonomy based on genome phylogeny substantially revises the tree of life.</title>
        <authorList>
            <person name="Parks D.H."/>
            <person name="Chuvochina M."/>
            <person name="Waite D.W."/>
            <person name="Rinke C."/>
            <person name="Skarshewski A."/>
            <person name="Chaumeil P.A."/>
            <person name="Hugenholtz P."/>
        </authorList>
    </citation>
    <scope>NUCLEOTIDE SEQUENCE [LARGE SCALE GENOMIC DNA]</scope>
    <source>
        <strain evidence="7">UBA9851</strain>
    </source>
</reference>
<proteinExistence type="predicted"/>